<sequence>MKILWVASFTTTLKIECGIRYVSGAASGVAFRLPLVSRESFLTGTSEPWEREIRRLQLSVKSKDRYMPSLLSHLIPFRVLNGSDHANPRFLWGGCLETLRQHGSVVHYSKPAAPGQKGGELFLFKCLIGQYLFPHLL</sequence>
<organism evidence="1 2">
    <name type="scientific">Pelobates cultripes</name>
    <name type="common">Western spadefoot toad</name>
    <dbReference type="NCBI Taxonomy" id="61616"/>
    <lineage>
        <taxon>Eukaryota</taxon>
        <taxon>Metazoa</taxon>
        <taxon>Chordata</taxon>
        <taxon>Craniata</taxon>
        <taxon>Vertebrata</taxon>
        <taxon>Euteleostomi</taxon>
        <taxon>Amphibia</taxon>
        <taxon>Batrachia</taxon>
        <taxon>Anura</taxon>
        <taxon>Pelobatoidea</taxon>
        <taxon>Pelobatidae</taxon>
        <taxon>Pelobates</taxon>
    </lineage>
</organism>
<protein>
    <submittedName>
        <fullName evidence="1">Uncharacterized protein</fullName>
    </submittedName>
</protein>
<dbReference type="AlphaFoldDB" id="A0AAD1R4X7"/>
<reference evidence="1" key="1">
    <citation type="submission" date="2022-03" db="EMBL/GenBank/DDBJ databases">
        <authorList>
            <person name="Alioto T."/>
            <person name="Alioto T."/>
            <person name="Gomez Garrido J."/>
        </authorList>
    </citation>
    <scope>NUCLEOTIDE SEQUENCE</scope>
</reference>
<evidence type="ECO:0000313" key="2">
    <source>
        <dbReference type="Proteomes" id="UP001295444"/>
    </source>
</evidence>
<evidence type="ECO:0000313" key="1">
    <source>
        <dbReference type="EMBL" id="CAH2222383.1"/>
    </source>
</evidence>
<proteinExistence type="predicted"/>
<accession>A0AAD1R4X7</accession>
<keyword evidence="2" id="KW-1185">Reference proteome</keyword>
<name>A0AAD1R4X7_PELCU</name>
<dbReference type="EMBL" id="OW240912">
    <property type="protein sequence ID" value="CAH2222383.1"/>
    <property type="molecule type" value="Genomic_DNA"/>
</dbReference>
<dbReference type="Proteomes" id="UP001295444">
    <property type="component" value="Chromosome 01"/>
</dbReference>
<gene>
    <name evidence="1" type="ORF">PECUL_23A014900</name>
</gene>